<protein>
    <submittedName>
        <fullName evidence="1">Uncharacterized protein</fullName>
    </submittedName>
</protein>
<evidence type="ECO:0000313" key="2">
    <source>
        <dbReference type="Proteomes" id="UP000543554"/>
    </source>
</evidence>
<dbReference type="AlphaFoldDB" id="A0AA40S803"/>
<organism evidence="1 2">
    <name type="scientific">Methylorubrum thiocyanatum</name>
    <dbReference type="NCBI Taxonomy" id="47958"/>
    <lineage>
        <taxon>Bacteria</taxon>
        <taxon>Pseudomonadati</taxon>
        <taxon>Pseudomonadota</taxon>
        <taxon>Alphaproteobacteria</taxon>
        <taxon>Hyphomicrobiales</taxon>
        <taxon>Methylobacteriaceae</taxon>
        <taxon>Methylorubrum</taxon>
    </lineage>
</organism>
<sequence length="114" mass="12369">MDCFSTGQHVETDPRYGLTCATYVAAALKGAGIDILDIATWVPRPGDDAWSEWVLGLLEEHAPKRAEQLAGQKAPFRVRPDEMAAAASSDRYPVTMNEAADAASHVRKAVESLR</sequence>
<keyword evidence="2" id="KW-1185">Reference proteome</keyword>
<reference evidence="1 2" key="1">
    <citation type="submission" date="2020-08" db="EMBL/GenBank/DDBJ databases">
        <title>Genomic Encyclopedia of Type Strains, Phase IV (KMG-IV): sequencing the most valuable type-strain genomes for metagenomic binning, comparative biology and taxonomic classification.</title>
        <authorList>
            <person name="Goeker M."/>
        </authorList>
    </citation>
    <scope>NUCLEOTIDE SEQUENCE [LARGE SCALE GENOMIC DNA]</scope>
    <source>
        <strain evidence="1 2">DSM 11490</strain>
    </source>
</reference>
<dbReference type="Proteomes" id="UP000543554">
    <property type="component" value="Unassembled WGS sequence"/>
</dbReference>
<name>A0AA40S803_9HYPH</name>
<dbReference type="RefSeq" id="WP_182556932.1">
    <property type="nucleotide sequence ID" value="NZ_BPRF01000046.1"/>
</dbReference>
<proteinExistence type="predicted"/>
<evidence type="ECO:0000313" key="1">
    <source>
        <dbReference type="EMBL" id="MBA8916251.1"/>
    </source>
</evidence>
<comment type="caution">
    <text evidence="1">The sequence shown here is derived from an EMBL/GenBank/DDBJ whole genome shotgun (WGS) entry which is preliminary data.</text>
</comment>
<dbReference type="EMBL" id="JACJIB010000020">
    <property type="protein sequence ID" value="MBA8916251.1"/>
    <property type="molecule type" value="Genomic_DNA"/>
</dbReference>
<gene>
    <name evidence="1" type="ORF">HNR51_005372</name>
</gene>
<accession>A0AA40S803</accession>